<evidence type="ECO:0000313" key="2">
    <source>
        <dbReference type="Proteomes" id="UP001480082"/>
    </source>
</evidence>
<dbReference type="EMBL" id="JAMYRI010000034">
    <property type="protein sequence ID" value="MER9288349.1"/>
    <property type="molecule type" value="Genomic_DNA"/>
</dbReference>
<comment type="caution">
    <text evidence="1">The sequence shown here is derived from an EMBL/GenBank/DDBJ whole genome shotgun (WGS) entry which is preliminary data.</text>
</comment>
<accession>A0ACC6T8W3</accession>
<organism evidence="1 2">
    <name type="scientific">Mesorhizobium australicum</name>
    <dbReference type="NCBI Taxonomy" id="536018"/>
    <lineage>
        <taxon>Bacteria</taxon>
        <taxon>Pseudomonadati</taxon>
        <taxon>Pseudomonadota</taxon>
        <taxon>Alphaproteobacteria</taxon>
        <taxon>Hyphomicrobiales</taxon>
        <taxon>Phyllobacteriaceae</taxon>
        <taxon>Mesorhizobium</taxon>
    </lineage>
</organism>
<sequence length="66" mass="7541">MIDKGLRSDRAKALAFISAMLSELNQIAGSHRLQFLGYLLEMAYIESYDMVRKERSHHQSKAIDQG</sequence>
<reference evidence="1 2" key="1">
    <citation type="journal article" date="2024" name="Proc. Natl. Acad. Sci. U.S.A.">
        <title>The evolutionary genomics of adaptation to stress in wild rhizobium bacteria.</title>
        <authorList>
            <person name="Kehlet-Delgado H."/>
            <person name="Montoya A.P."/>
            <person name="Jensen K.T."/>
            <person name="Wendlandt C.E."/>
            <person name="Dexheimer C."/>
            <person name="Roberts M."/>
            <person name="Torres Martinez L."/>
            <person name="Friesen M.L."/>
            <person name="Griffitts J.S."/>
            <person name="Porter S.S."/>
        </authorList>
    </citation>
    <scope>NUCLEOTIDE SEQUENCE [LARGE SCALE GENOMIC DNA]</scope>
    <source>
        <strain evidence="1 2">M0468</strain>
    </source>
</reference>
<dbReference type="Proteomes" id="UP001480082">
    <property type="component" value="Unassembled WGS sequence"/>
</dbReference>
<name>A0ACC6T8W3_9HYPH</name>
<protein>
    <submittedName>
        <fullName evidence="1">Uncharacterized protein</fullName>
    </submittedName>
</protein>
<proteinExistence type="predicted"/>
<evidence type="ECO:0000313" key="1">
    <source>
        <dbReference type="EMBL" id="MER9288349.1"/>
    </source>
</evidence>
<gene>
    <name evidence="1" type="ORF">NKI81_31445</name>
</gene>
<keyword evidence="2" id="KW-1185">Reference proteome</keyword>